<reference evidence="1" key="1">
    <citation type="submission" date="2021-09" db="EMBL/GenBank/DDBJ databases">
        <authorList>
            <consortium name="Pathogen Informatics"/>
        </authorList>
    </citation>
    <scope>NUCLEOTIDE SEQUENCE</scope>
</reference>
<gene>
    <name evidence="1" type="ORF">CJOHNSTONI_LOCUS7868</name>
</gene>
<dbReference type="OrthoDB" id="10263291at2759"/>
<protein>
    <submittedName>
        <fullName evidence="1">Uncharacterized protein</fullName>
    </submittedName>
</protein>
<comment type="caution">
    <text evidence="1">The sequence shown here is derived from an EMBL/GenBank/DDBJ whole genome shotgun (WGS) entry which is preliminary data.</text>
</comment>
<evidence type="ECO:0000313" key="2">
    <source>
        <dbReference type="Proteomes" id="UP000746747"/>
    </source>
</evidence>
<name>A0A8J2MSA8_9BILA</name>
<organism evidence="1 2">
    <name type="scientific">Cercopithifilaria johnstoni</name>
    <dbReference type="NCBI Taxonomy" id="2874296"/>
    <lineage>
        <taxon>Eukaryota</taxon>
        <taxon>Metazoa</taxon>
        <taxon>Ecdysozoa</taxon>
        <taxon>Nematoda</taxon>
        <taxon>Chromadorea</taxon>
        <taxon>Rhabditida</taxon>
        <taxon>Spirurina</taxon>
        <taxon>Spiruromorpha</taxon>
        <taxon>Filarioidea</taxon>
        <taxon>Onchocercidae</taxon>
        <taxon>Cercopithifilaria</taxon>
    </lineage>
</organism>
<proteinExistence type="predicted"/>
<dbReference type="AlphaFoldDB" id="A0A8J2MSA8"/>
<dbReference type="Proteomes" id="UP000746747">
    <property type="component" value="Unassembled WGS sequence"/>
</dbReference>
<evidence type="ECO:0000313" key="1">
    <source>
        <dbReference type="EMBL" id="CAG9538129.1"/>
    </source>
</evidence>
<keyword evidence="2" id="KW-1185">Reference proteome</keyword>
<dbReference type="EMBL" id="CAKAEH010001625">
    <property type="protein sequence ID" value="CAG9538129.1"/>
    <property type="molecule type" value="Genomic_DNA"/>
</dbReference>
<sequence length="79" mass="8742">MQISRGITDQQNLQAFMAYRTLLIKKEDSGSVENGSTSFQKLLECIQAWEPKLTFIGGGRIATALICGFESVGKLHFSM</sequence>
<accession>A0A8J2MSA8</accession>